<dbReference type="AlphaFoldDB" id="A0A9Q3U7V4"/>
<gene>
    <name evidence="1" type="ORF">IB292_02675</name>
</gene>
<comment type="caution">
    <text evidence="1">The sequence shown here is derived from an EMBL/GenBank/DDBJ whole genome shotgun (WGS) entry which is preliminary data.</text>
</comment>
<name>A0A9Q3U7V4_VIBPH</name>
<evidence type="ECO:0000313" key="2">
    <source>
        <dbReference type="Proteomes" id="UP000726777"/>
    </source>
</evidence>
<protein>
    <submittedName>
        <fullName evidence="1">Uncharacterized protein</fullName>
    </submittedName>
</protein>
<reference evidence="1" key="1">
    <citation type="submission" date="2020-09" db="EMBL/GenBank/DDBJ databases">
        <title>Genome sequence of Vibrio parahaemolyticus isolates.</title>
        <authorList>
            <person name="Hammerl J.A."/>
            <person name="Strauch E."/>
        </authorList>
    </citation>
    <scope>NUCLEOTIDE SEQUENCE</scope>
    <source>
        <strain evidence="1">17-VB00146</strain>
    </source>
</reference>
<dbReference type="EMBL" id="JACVHL010000002">
    <property type="protein sequence ID" value="MCC3803934.1"/>
    <property type="molecule type" value="Genomic_DNA"/>
</dbReference>
<dbReference type="RefSeq" id="WP_228085608.1">
    <property type="nucleotide sequence ID" value="NZ_JACVHL010000002.1"/>
</dbReference>
<dbReference type="Proteomes" id="UP000726777">
    <property type="component" value="Unassembled WGS sequence"/>
</dbReference>
<organism evidence="1 2">
    <name type="scientific">Vibrio parahaemolyticus</name>
    <dbReference type="NCBI Taxonomy" id="670"/>
    <lineage>
        <taxon>Bacteria</taxon>
        <taxon>Pseudomonadati</taxon>
        <taxon>Pseudomonadota</taxon>
        <taxon>Gammaproteobacteria</taxon>
        <taxon>Vibrionales</taxon>
        <taxon>Vibrionaceae</taxon>
        <taxon>Vibrio</taxon>
    </lineage>
</organism>
<proteinExistence type="predicted"/>
<sequence length="76" mass="8637">MSTLKIELNILTANLETNSNVFSAFAKLNALEHLEQTFHNSVYALEKFAKSHPEALSHVHQLADRFNIPYGLLDIR</sequence>
<accession>A0A9Q3U7V4</accession>
<evidence type="ECO:0000313" key="1">
    <source>
        <dbReference type="EMBL" id="MCC3803934.1"/>
    </source>
</evidence>